<evidence type="ECO:0000256" key="1">
    <source>
        <dbReference type="SAM" id="MobiDB-lite"/>
    </source>
</evidence>
<dbReference type="EMBL" id="JAUJYO010000009">
    <property type="protein sequence ID" value="KAK1307655.1"/>
    <property type="molecule type" value="Genomic_DNA"/>
</dbReference>
<organism evidence="2 3">
    <name type="scientific">Acorus calamus</name>
    <name type="common">Sweet flag</name>
    <dbReference type="NCBI Taxonomy" id="4465"/>
    <lineage>
        <taxon>Eukaryota</taxon>
        <taxon>Viridiplantae</taxon>
        <taxon>Streptophyta</taxon>
        <taxon>Embryophyta</taxon>
        <taxon>Tracheophyta</taxon>
        <taxon>Spermatophyta</taxon>
        <taxon>Magnoliopsida</taxon>
        <taxon>Liliopsida</taxon>
        <taxon>Acoraceae</taxon>
        <taxon>Acorus</taxon>
    </lineage>
</organism>
<evidence type="ECO:0000313" key="3">
    <source>
        <dbReference type="Proteomes" id="UP001180020"/>
    </source>
</evidence>
<feature type="compositionally biased region" description="Polar residues" evidence="1">
    <location>
        <begin position="116"/>
        <end position="127"/>
    </location>
</feature>
<feature type="compositionally biased region" description="Basic and acidic residues" evidence="1">
    <location>
        <begin position="131"/>
        <end position="165"/>
    </location>
</feature>
<protein>
    <submittedName>
        <fullName evidence="2">Uncharacterized protein</fullName>
    </submittedName>
</protein>
<sequence>MTGEPSSALPKLTKEVFTGPDSSGLTGFHQTPPHALTQWQHDHQRSSAMGLHDQELPDKQHLPPVPSIPSQFMTPGTQHFLQTPQPYPPLNAAPYPIQQPPQQTAPHLAPLPPETNPSLPTPSSRSHPWNGKKDADRKRRPLLPDEPTRHPHRDPSIHCDTVRDP</sequence>
<evidence type="ECO:0000313" key="2">
    <source>
        <dbReference type="EMBL" id="KAK1307655.1"/>
    </source>
</evidence>
<dbReference type="Proteomes" id="UP001180020">
    <property type="component" value="Unassembled WGS sequence"/>
</dbReference>
<dbReference type="AlphaFoldDB" id="A0AAV9E268"/>
<keyword evidence="3" id="KW-1185">Reference proteome</keyword>
<reference evidence="2" key="1">
    <citation type="journal article" date="2023" name="Nat. Commun.">
        <title>Diploid and tetraploid genomes of Acorus and the evolution of monocots.</title>
        <authorList>
            <person name="Ma L."/>
            <person name="Liu K.W."/>
            <person name="Li Z."/>
            <person name="Hsiao Y.Y."/>
            <person name="Qi Y."/>
            <person name="Fu T."/>
            <person name="Tang G.D."/>
            <person name="Zhang D."/>
            <person name="Sun W.H."/>
            <person name="Liu D.K."/>
            <person name="Li Y."/>
            <person name="Chen G.Z."/>
            <person name="Liu X.D."/>
            <person name="Liao X.Y."/>
            <person name="Jiang Y.T."/>
            <person name="Yu X."/>
            <person name="Hao Y."/>
            <person name="Huang J."/>
            <person name="Zhao X.W."/>
            <person name="Ke S."/>
            <person name="Chen Y.Y."/>
            <person name="Wu W.L."/>
            <person name="Hsu J.L."/>
            <person name="Lin Y.F."/>
            <person name="Huang M.D."/>
            <person name="Li C.Y."/>
            <person name="Huang L."/>
            <person name="Wang Z.W."/>
            <person name="Zhao X."/>
            <person name="Zhong W.Y."/>
            <person name="Peng D.H."/>
            <person name="Ahmad S."/>
            <person name="Lan S."/>
            <person name="Zhang J.S."/>
            <person name="Tsai W.C."/>
            <person name="Van de Peer Y."/>
            <person name="Liu Z.J."/>
        </authorList>
    </citation>
    <scope>NUCLEOTIDE SEQUENCE</scope>
    <source>
        <strain evidence="2">CP</strain>
    </source>
</reference>
<feature type="compositionally biased region" description="Polar residues" evidence="1">
    <location>
        <begin position="20"/>
        <end position="29"/>
    </location>
</feature>
<reference evidence="2" key="2">
    <citation type="submission" date="2023-06" db="EMBL/GenBank/DDBJ databases">
        <authorList>
            <person name="Ma L."/>
            <person name="Liu K.-W."/>
            <person name="Li Z."/>
            <person name="Hsiao Y.-Y."/>
            <person name="Qi Y."/>
            <person name="Fu T."/>
            <person name="Tang G."/>
            <person name="Zhang D."/>
            <person name="Sun W.-H."/>
            <person name="Liu D.-K."/>
            <person name="Li Y."/>
            <person name="Chen G.-Z."/>
            <person name="Liu X.-D."/>
            <person name="Liao X.-Y."/>
            <person name="Jiang Y.-T."/>
            <person name="Yu X."/>
            <person name="Hao Y."/>
            <person name="Huang J."/>
            <person name="Zhao X.-W."/>
            <person name="Ke S."/>
            <person name="Chen Y.-Y."/>
            <person name="Wu W.-L."/>
            <person name="Hsu J.-L."/>
            <person name="Lin Y.-F."/>
            <person name="Huang M.-D."/>
            <person name="Li C.-Y."/>
            <person name="Huang L."/>
            <person name="Wang Z.-W."/>
            <person name="Zhao X."/>
            <person name="Zhong W.-Y."/>
            <person name="Peng D.-H."/>
            <person name="Ahmad S."/>
            <person name="Lan S."/>
            <person name="Zhang J.-S."/>
            <person name="Tsai W.-C."/>
            <person name="Van De Peer Y."/>
            <person name="Liu Z.-J."/>
        </authorList>
    </citation>
    <scope>NUCLEOTIDE SEQUENCE</scope>
    <source>
        <strain evidence="2">CP</strain>
        <tissue evidence="2">Leaves</tissue>
    </source>
</reference>
<feature type="compositionally biased region" description="Low complexity" evidence="1">
    <location>
        <begin position="92"/>
        <end position="106"/>
    </location>
</feature>
<proteinExistence type="predicted"/>
<gene>
    <name evidence="2" type="ORF">QJS10_CPA09g01273</name>
</gene>
<accession>A0AAV9E268</accession>
<feature type="region of interest" description="Disordered" evidence="1">
    <location>
        <begin position="1"/>
        <end position="165"/>
    </location>
</feature>
<feature type="compositionally biased region" description="Basic and acidic residues" evidence="1">
    <location>
        <begin position="52"/>
        <end position="61"/>
    </location>
</feature>
<feature type="compositionally biased region" description="Polar residues" evidence="1">
    <location>
        <begin position="68"/>
        <end position="84"/>
    </location>
</feature>
<comment type="caution">
    <text evidence="2">The sequence shown here is derived from an EMBL/GenBank/DDBJ whole genome shotgun (WGS) entry which is preliminary data.</text>
</comment>
<name>A0AAV9E268_ACOCL</name>